<organism evidence="6 7">
    <name type="scientific">Nitratifractor salsuginis (strain DSM 16511 / JCM 12458 / E9I37-1)</name>
    <dbReference type="NCBI Taxonomy" id="749222"/>
    <lineage>
        <taxon>Bacteria</taxon>
        <taxon>Pseudomonadati</taxon>
        <taxon>Campylobacterota</taxon>
        <taxon>Epsilonproteobacteria</taxon>
        <taxon>Campylobacterales</taxon>
        <taxon>Sulfurovaceae</taxon>
        <taxon>Nitratifractor</taxon>
    </lineage>
</organism>
<evidence type="ECO:0000256" key="2">
    <source>
        <dbReference type="ARBA" id="ARBA00022692"/>
    </source>
</evidence>
<dbReference type="Pfam" id="PF04191">
    <property type="entry name" value="PEMT"/>
    <property type="match status" value="1"/>
</dbReference>
<dbReference type="Gene3D" id="1.20.120.1630">
    <property type="match status" value="1"/>
</dbReference>
<gene>
    <name evidence="6" type="ordered locus">Nitsa_1238</name>
</gene>
<evidence type="ECO:0000256" key="4">
    <source>
        <dbReference type="ARBA" id="ARBA00023136"/>
    </source>
</evidence>
<dbReference type="GO" id="GO:0012505">
    <property type="term" value="C:endomembrane system"/>
    <property type="evidence" value="ECO:0007669"/>
    <property type="project" value="UniProtKB-SubCell"/>
</dbReference>
<evidence type="ECO:0000256" key="5">
    <source>
        <dbReference type="SAM" id="Phobius"/>
    </source>
</evidence>
<evidence type="ECO:0000313" key="6">
    <source>
        <dbReference type="EMBL" id="ADV46491.1"/>
    </source>
</evidence>
<dbReference type="RefSeq" id="WP_013554182.1">
    <property type="nucleotide sequence ID" value="NC_014935.1"/>
</dbReference>
<dbReference type="AlphaFoldDB" id="E6WYH9"/>
<dbReference type="EMBL" id="CP002452">
    <property type="protein sequence ID" value="ADV46491.1"/>
    <property type="molecule type" value="Genomic_DNA"/>
</dbReference>
<protein>
    <recommendedName>
        <fullName evidence="8">Isoprenylcysteine carboxyl methyltransferase</fullName>
    </recommendedName>
</protein>
<evidence type="ECO:0000256" key="1">
    <source>
        <dbReference type="ARBA" id="ARBA00004127"/>
    </source>
</evidence>
<feature type="transmembrane region" description="Helical" evidence="5">
    <location>
        <begin position="91"/>
        <end position="114"/>
    </location>
</feature>
<dbReference type="eggNOG" id="COG2020">
    <property type="taxonomic scope" value="Bacteria"/>
</dbReference>
<evidence type="ECO:0008006" key="8">
    <source>
        <dbReference type="Google" id="ProtNLM"/>
    </source>
</evidence>
<evidence type="ECO:0000313" key="7">
    <source>
        <dbReference type="Proteomes" id="UP000008633"/>
    </source>
</evidence>
<keyword evidence="7" id="KW-1185">Reference proteome</keyword>
<keyword evidence="2 5" id="KW-0812">Transmembrane</keyword>
<proteinExistence type="predicted"/>
<dbReference type="HOGENOM" id="CLU_1481331_0_0_7"/>
<evidence type="ECO:0000256" key="3">
    <source>
        <dbReference type="ARBA" id="ARBA00022989"/>
    </source>
</evidence>
<reference evidence="7" key="2">
    <citation type="submission" date="2011-01" db="EMBL/GenBank/DDBJ databases">
        <title>The complete genome of Nitratifractor salsuginis DSM 16511.</title>
        <authorList>
            <consortium name="US DOE Joint Genome Institute (JGI-PGF)"/>
            <person name="Lucas S."/>
            <person name="Copeland A."/>
            <person name="Lapidus A."/>
            <person name="Bruce D."/>
            <person name="Goodwin L."/>
            <person name="Pitluck S."/>
            <person name="Kyrpides N."/>
            <person name="Mavromatis K."/>
            <person name="Ivanova N."/>
            <person name="Mikhailova N."/>
            <person name="Zeytun A."/>
            <person name="Detter J.C."/>
            <person name="Tapia R."/>
            <person name="Han C."/>
            <person name="Land M."/>
            <person name="Hauser L."/>
            <person name="Markowitz V."/>
            <person name="Cheng J.-F."/>
            <person name="Hugenholtz P."/>
            <person name="Woyke T."/>
            <person name="Wu D."/>
            <person name="Tindall B."/>
            <person name="Schuetze A."/>
            <person name="Brambilla E."/>
            <person name="Klenk H.-P."/>
            <person name="Eisen J.A."/>
        </authorList>
    </citation>
    <scope>NUCLEOTIDE SEQUENCE [LARGE SCALE GENOMIC DNA]</scope>
    <source>
        <strain evidence="7">DSM 16511 / JCM 12458 / E9I37-1</strain>
    </source>
</reference>
<sequence>MKISTTPSVVIRILLWLVMLLGGAYISITNDLHRFPKLFGSIPFHLLTLLAGLLLLRLSFRAAAAGGRELARSGREGDLPRLETNRLVTGGIYACTRHPMLFGLMALPMAVALLLGSPTFILFVAPAEALFILIMILTLEEREAIAKFGDDYRRYRSRTPLIPRSRECWRKLFGRAEERERR</sequence>
<accession>E6WYH9</accession>
<dbReference type="Proteomes" id="UP000008633">
    <property type="component" value="Chromosome"/>
</dbReference>
<comment type="subcellular location">
    <subcellularLocation>
        <location evidence="1">Endomembrane system</location>
        <topology evidence="1">Multi-pass membrane protein</topology>
    </subcellularLocation>
</comment>
<dbReference type="InterPro" id="IPR007318">
    <property type="entry name" value="Phopholipid_MeTrfase"/>
</dbReference>
<dbReference type="KEGG" id="nsa:Nitsa_1238"/>
<dbReference type="STRING" id="749222.Nitsa_1238"/>
<name>E6WYH9_NITSE</name>
<keyword evidence="3 5" id="KW-1133">Transmembrane helix</keyword>
<feature type="transmembrane region" description="Helical" evidence="5">
    <location>
        <begin position="40"/>
        <end position="60"/>
    </location>
</feature>
<feature type="transmembrane region" description="Helical" evidence="5">
    <location>
        <begin position="9"/>
        <end position="28"/>
    </location>
</feature>
<keyword evidence="4 5" id="KW-0472">Membrane</keyword>
<dbReference type="OrthoDB" id="9789029at2"/>
<reference evidence="6 7" key="1">
    <citation type="journal article" date="2011" name="Stand. Genomic Sci.">
        <title>Complete genome sequence of Nitratifractor salsuginis type strain (E9I37-1).</title>
        <authorList>
            <person name="Anderson I."/>
            <person name="Sikorski J."/>
            <person name="Zeytun A."/>
            <person name="Nolan M."/>
            <person name="Lapidus A."/>
            <person name="Lucas S."/>
            <person name="Hammon N."/>
            <person name="Deshpande S."/>
            <person name="Cheng J.F."/>
            <person name="Tapia R."/>
            <person name="Han C."/>
            <person name="Goodwin L."/>
            <person name="Pitluck S."/>
            <person name="Liolios K."/>
            <person name="Pagani I."/>
            <person name="Ivanova N."/>
            <person name="Huntemann M."/>
            <person name="Mavromatis K."/>
            <person name="Ovchinikova G."/>
            <person name="Pati A."/>
            <person name="Chen A."/>
            <person name="Palaniappan K."/>
            <person name="Land M."/>
            <person name="Hauser L."/>
            <person name="Brambilla E.M."/>
            <person name="Ngatchou-Djao O.D."/>
            <person name="Rohde M."/>
            <person name="Tindall B.J."/>
            <person name="Goker M."/>
            <person name="Detter J.C."/>
            <person name="Woyke T."/>
            <person name="Bristow J."/>
            <person name="Eisen J.A."/>
            <person name="Markowitz V."/>
            <person name="Hugenholtz P."/>
            <person name="Klenk H.P."/>
            <person name="Kyrpides N.C."/>
        </authorList>
    </citation>
    <scope>NUCLEOTIDE SEQUENCE [LARGE SCALE GENOMIC DNA]</scope>
    <source>
        <strain evidence="7">DSM 16511 / JCM 12458 / E9I37-1</strain>
    </source>
</reference>